<feature type="chain" id="PRO_5023037043" evidence="4">
    <location>
        <begin position="23"/>
        <end position="483"/>
    </location>
</feature>
<evidence type="ECO:0000313" key="7">
    <source>
        <dbReference type="Proteomes" id="UP000317421"/>
    </source>
</evidence>
<evidence type="ECO:0000256" key="4">
    <source>
        <dbReference type="SAM" id="SignalP"/>
    </source>
</evidence>
<accession>A0A5C6ABF4</accession>
<keyword evidence="2 6" id="KW-0378">Hydrolase</keyword>
<evidence type="ECO:0000259" key="5">
    <source>
        <dbReference type="Pfam" id="PF00884"/>
    </source>
</evidence>
<name>A0A5C6ABF4_9BACT</name>
<dbReference type="EC" id="3.1.6.1" evidence="6"/>
<dbReference type="Gene3D" id="3.40.720.10">
    <property type="entry name" value="Alkaline Phosphatase, subunit A"/>
    <property type="match status" value="1"/>
</dbReference>
<organism evidence="6 7">
    <name type="scientific">Botrimarina colliarenosi</name>
    <dbReference type="NCBI Taxonomy" id="2528001"/>
    <lineage>
        <taxon>Bacteria</taxon>
        <taxon>Pseudomonadati</taxon>
        <taxon>Planctomycetota</taxon>
        <taxon>Planctomycetia</taxon>
        <taxon>Pirellulales</taxon>
        <taxon>Lacipirellulaceae</taxon>
        <taxon>Botrimarina</taxon>
    </lineage>
</organism>
<dbReference type="EMBL" id="SJPR01000003">
    <property type="protein sequence ID" value="TWT96618.1"/>
    <property type="molecule type" value="Genomic_DNA"/>
</dbReference>
<dbReference type="GO" id="GO:0004065">
    <property type="term" value="F:arylsulfatase activity"/>
    <property type="evidence" value="ECO:0007669"/>
    <property type="project" value="UniProtKB-EC"/>
</dbReference>
<feature type="signal peptide" evidence="4">
    <location>
        <begin position="1"/>
        <end position="22"/>
    </location>
</feature>
<evidence type="ECO:0000313" key="6">
    <source>
        <dbReference type="EMBL" id="TWT96618.1"/>
    </source>
</evidence>
<dbReference type="InterPro" id="IPR017850">
    <property type="entry name" value="Alkaline_phosphatase_core_sf"/>
</dbReference>
<proteinExistence type="inferred from homology"/>
<dbReference type="AlphaFoldDB" id="A0A5C6ABF4"/>
<dbReference type="InterPro" id="IPR050738">
    <property type="entry name" value="Sulfatase"/>
</dbReference>
<gene>
    <name evidence="6" type="primary">atsA_7</name>
    <name evidence="6" type="ORF">Pla108_23870</name>
</gene>
<dbReference type="SUPFAM" id="SSF53649">
    <property type="entry name" value="Alkaline phosphatase-like"/>
    <property type="match status" value="1"/>
</dbReference>
<dbReference type="Proteomes" id="UP000317421">
    <property type="component" value="Unassembled WGS sequence"/>
</dbReference>
<dbReference type="PANTHER" id="PTHR42693">
    <property type="entry name" value="ARYLSULFATASE FAMILY MEMBER"/>
    <property type="match status" value="1"/>
</dbReference>
<comment type="caution">
    <text evidence="6">The sequence shown here is derived from an EMBL/GenBank/DDBJ whole genome shotgun (WGS) entry which is preliminary data.</text>
</comment>
<comment type="similarity">
    <text evidence="1">Belongs to the sulfatase family.</text>
</comment>
<keyword evidence="4" id="KW-0732">Signal</keyword>
<dbReference type="Pfam" id="PF00884">
    <property type="entry name" value="Sulfatase"/>
    <property type="match status" value="1"/>
</dbReference>
<evidence type="ECO:0000256" key="1">
    <source>
        <dbReference type="ARBA" id="ARBA00008779"/>
    </source>
</evidence>
<dbReference type="PANTHER" id="PTHR42693:SF53">
    <property type="entry name" value="ENDO-4-O-SULFATASE"/>
    <property type="match status" value="1"/>
</dbReference>
<keyword evidence="7" id="KW-1185">Reference proteome</keyword>
<reference evidence="6 7" key="1">
    <citation type="submission" date="2019-02" db="EMBL/GenBank/DDBJ databases">
        <title>Deep-cultivation of Planctomycetes and their phenomic and genomic characterization uncovers novel biology.</title>
        <authorList>
            <person name="Wiegand S."/>
            <person name="Jogler M."/>
            <person name="Boedeker C."/>
            <person name="Pinto D."/>
            <person name="Vollmers J."/>
            <person name="Rivas-Marin E."/>
            <person name="Kohn T."/>
            <person name="Peeters S.H."/>
            <person name="Heuer A."/>
            <person name="Rast P."/>
            <person name="Oberbeckmann S."/>
            <person name="Bunk B."/>
            <person name="Jeske O."/>
            <person name="Meyerdierks A."/>
            <person name="Storesund J.E."/>
            <person name="Kallscheuer N."/>
            <person name="Luecker S."/>
            <person name="Lage O.M."/>
            <person name="Pohl T."/>
            <person name="Merkel B.J."/>
            <person name="Hornburger P."/>
            <person name="Mueller R.-W."/>
            <person name="Bruemmer F."/>
            <person name="Labrenz M."/>
            <person name="Spormann A.M."/>
            <person name="Op Den Camp H."/>
            <person name="Overmann J."/>
            <person name="Amann R."/>
            <person name="Jetten M.S.M."/>
            <person name="Mascher T."/>
            <person name="Medema M.H."/>
            <person name="Devos D.P."/>
            <person name="Kaster A.-K."/>
            <person name="Ovreas L."/>
            <person name="Rohde M."/>
            <person name="Galperin M.Y."/>
            <person name="Jogler C."/>
        </authorList>
    </citation>
    <scope>NUCLEOTIDE SEQUENCE [LARGE SCALE GENOMIC DNA]</scope>
    <source>
        <strain evidence="6 7">Pla108</strain>
    </source>
</reference>
<dbReference type="OrthoDB" id="9783154at2"/>
<dbReference type="InterPro" id="IPR000917">
    <property type="entry name" value="Sulfatase_N"/>
</dbReference>
<feature type="region of interest" description="Disordered" evidence="3">
    <location>
        <begin position="463"/>
        <end position="483"/>
    </location>
</feature>
<dbReference type="CDD" id="cd16026">
    <property type="entry name" value="GALNS_like"/>
    <property type="match status" value="1"/>
</dbReference>
<dbReference type="RefSeq" id="WP_146445141.1">
    <property type="nucleotide sequence ID" value="NZ_SJPR01000003.1"/>
</dbReference>
<evidence type="ECO:0000256" key="2">
    <source>
        <dbReference type="ARBA" id="ARBA00022801"/>
    </source>
</evidence>
<protein>
    <submittedName>
        <fullName evidence="6">Arylsulfatase</fullName>
        <ecNumber evidence="6">3.1.6.1</ecNumber>
    </submittedName>
</protein>
<sequence length="483" mass="52366" precursor="true">MPTRIFLALLFGVLLTVATVCPGEPPNVVVIFIDDMGYADIGPFGCEAYATPNLDQMASAGRIFTDFHAATAVCSASRAALLTGCYPERVSVLGALGPNSPVGLDPDEVTIAELCKSRGYATACFGKWHLGDQPKFLPTRQGFDEYYGLPYSNDMWPYPDGEDTLENGVKRGGAEPYPPLPLYEGEHIVNKNVTPRDQKQLTTQYTEHAVDFIDRHAGKQPFFLYVPHSMVHVPLYVSDKFAGKSGAGLFGDVVMEIDWSVGQILAALERGGVADDTLVIFTSDNGPWLNFGDHAGSAAPLREGKGTMWEGGYREPCVMRWPGRIPAGTVCDELCLTMDLLPTIARLIGAAPPERAIDGRDILPLMTGDAPTPHEVFYCYYFGELRAVRDGRWKLTLPHRYRTLAGRPGGAGGKPVAYRQAEVGVELFDLDADIGETTDVATEHPGVVSRLLAYAEQARGDLGDRLTGRKGTGVRPAGKAPTR</sequence>
<dbReference type="Gene3D" id="3.30.1120.10">
    <property type="match status" value="1"/>
</dbReference>
<feature type="domain" description="Sulfatase N-terminal" evidence="5">
    <location>
        <begin position="26"/>
        <end position="349"/>
    </location>
</feature>
<evidence type="ECO:0000256" key="3">
    <source>
        <dbReference type="SAM" id="MobiDB-lite"/>
    </source>
</evidence>